<dbReference type="EC" id="5.4.4.2" evidence="3"/>
<dbReference type="InterPro" id="IPR005801">
    <property type="entry name" value="ADC_synthase"/>
</dbReference>
<evidence type="ECO:0000313" key="8">
    <source>
        <dbReference type="Proteomes" id="UP000533269"/>
    </source>
</evidence>
<reference evidence="7 8" key="1">
    <citation type="submission" date="2020-08" db="EMBL/GenBank/DDBJ databases">
        <title>The Agave Microbiome: Exploring the role of microbial communities in plant adaptations to desert environments.</title>
        <authorList>
            <person name="Partida-Martinez L.P."/>
        </authorList>
    </citation>
    <scope>NUCLEOTIDE SEQUENCE [LARGE SCALE GENOMIC DNA]</scope>
    <source>
        <strain evidence="7 8">AS2.23</strain>
    </source>
</reference>
<evidence type="ECO:0000256" key="2">
    <source>
        <dbReference type="ARBA" id="ARBA00005297"/>
    </source>
</evidence>
<reference evidence="7 8" key="2">
    <citation type="submission" date="2020-08" db="EMBL/GenBank/DDBJ databases">
        <authorList>
            <person name="Partida-Martinez L."/>
            <person name="Huntemann M."/>
            <person name="Clum A."/>
            <person name="Wang J."/>
            <person name="Palaniappan K."/>
            <person name="Ritter S."/>
            <person name="Chen I.-M."/>
            <person name="Stamatis D."/>
            <person name="Reddy T."/>
            <person name="O'Malley R."/>
            <person name="Daum C."/>
            <person name="Shapiro N."/>
            <person name="Ivanova N."/>
            <person name="Kyrpides N."/>
            <person name="Woyke T."/>
        </authorList>
    </citation>
    <scope>NUCLEOTIDE SEQUENCE [LARGE SCALE GENOMIC DNA]</scope>
    <source>
        <strain evidence="7 8">AS2.23</strain>
    </source>
</reference>
<evidence type="ECO:0000256" key="4">
    <source>
        <dbReference type="ARBA" id="ARBA00023235"/>
    </source>
</evidence>
<dbReference type="InterPro" id="IPR015890">
    <property type="entry name" value="Chorismate_C"/>
</dbReference>
<dbReference type="PANTHER" id="PTHR42839">
    <property type="entry name" value="ISOCHORISMATE SYNTHASE ENTC"/>
    <property type="match status" value="1"/>
</dbReference>
<proteinExistence type="inferred from homology"/>
<protein>
    <recommendedName>
        <fullName evidence="3">isochorismate synthase</fullName>
        <ecNumber evidence="3">5.4.4.2</ecNumber>
    </recommendedName>
    <alternativeName>
        <fullName evidence="5">Isochorismate mutase</fullName>
    </alternativeName>
</protein>
<sequence>MSEPEAAALAVRAGATVFSNEKSTLVQTGPRPLVPGTSGLEQLRRTTAALEGAPVGLIAAGAVPFDLRGPGALRLGTSASTPGPLHLPPATRRRQVTVARSRPRPAPSGYADAVRTALARIADGEVAKVVLARTLELEALDDWSVPDLVAELVTRNPGATALAVPLDDPADPRARWLVGASPELLLRRRGPSVLLRPLAGSAPRSPEPDEDIRRADALLASDKDRREHAFVVDAIVEALQPFCRTITTPEPELVATPAVWHLATRITALLTDTGTTSVDLVAALHPTPAVGGSPRPAAMRVIDEVEGLDRGCYAGAVGWQDVHGDGEWVVAVRCAEVSGRRLRVFAGAGIVAGSDPDAEVAETAAKMRTVLDSAIPR</sequence>
<dbReference type="PANTHER" id="PTHR42839:SF2">
    <property type="entry name" value="ISOCHORISMATE SYNTHASE ENTC"/>
    <property type="match status" value="1"/>
</dbReference>
<keyword evidence="4 7" id="KW-0413">Isomerase</keyword>
<comment type="similarity">
    <text evidence="2">Belongs to the isochorismate synthase family.</text>
</comment>
<evidence type="ECO:0000256" key="5">
    <source>
        <dbReference type="ARBA" id="ARBA00041564"/>
    </source>
</evidence>
<dbReference type="NCBIfam" id="TIGR00543">
    <property type="entry name" value="isochor_syn"/>
    <property type="match status" value="1"/>
</dbReference>
<comment type="catalytic activity">
    <reaction evidence="1">
        <text>chorismate = isochorismate</text>
        <dbReference type="Rhea" id="RHEA:18985"/>
        <dbReference type="ChEBI" id="CHEBI:29748"/>
        <dbReference type="ChEBI" id="CHEBI:29780"/>
        <dbReference type="EC" id="5.4.4.2"/>
    </reaction>
</comment>
<dbReference type="AlphaFoldDB" id="A0A7W4TPK5"/>
<gene>
    <name evidence="7" type="ORF">FHR75_003153</name>
</gene>
<dbReference type="GO" id="GO:0009697">
    <property type="term" value="P:salicylic acid biosynthetic process"/>
    <property type="evidence" value="ECO:0007669"/>
    <property type="project" value="TreeGrafter"/>
</dbReference>
<evidence type="ECO:0000256" key="3">
    <source>
        <dbReference type="ARBA" id="ARBA00012824"/>
    </source>
</evidence>
<evidence type="ECO:0000259" key="6">
    <source>
        <dbReference type="Pfam" id="PF00425"/>
    </source>
</evidence>
<dbReference type="Gene3D" id="3.60.120.10">
    <property type="entry name" value="Anthranilate synthase"/>
    <property type="match status" value="1"/>
</dbReference>
<dbReference type="Pfam" id="PF00425">
    <property type="entry name" value="Chorismate_bind"/>
    <property type="match status" value="1"/>
</dbReference>
<evidence type="ECO:0000256" key="1">
    <source>
        <dbReference type="ARBA" id="ARBA00000799"/>
    </source>
</evidence>
<comment type="caution">
    <text evidence="7">The sequence shown here is derived from an EMBL/GenBank/DDBJ whole genome shotgun (WGS) entry which is preliminary data.</text>
</comment>
<dbReference type="InterPro" id="IPR004561">
    <property type="entry name" value="IsoChor_synthase"/>
</dbReference>
<dbReference type="GO" id="GO:0008909">
    <property type="term" value="F:isochorismate synthase activity"/>
    <property type="evidence" value="ECO:0007669"/>
    <property type="project" value="UniProtKB-EC"/>
</dbReference>
<dbReference type="Proteomes" id="UP000533269">
    <property type="component" value="Unassembled WGS sequence"/>
</dbReference>
<accession>A0A7W4TPK5</accession>
<dbReference type="RefSeq" id="WP_183392153.1">
    <property type="nucleotide sequence ID" value="NZ_JACHVY010000003.1"/>
</dbReference>
<dbReference type="SUPFAM" id="SSF56322">
    <property type="entry name" value="ADC synthase"/>
    <property type="match status" value="1"/>
</dbReference>
<feature type="domain" description="Chorismate-utilising enzyme C-terminal" evidence="6">
    <location>
        <begin position="109"/>
        <end position="366"/>
    </location>
</feature>
<name>A0A7W4TPK5_KINRA</name>
<organism evidence="7 8">
    <name type="scientific">Kineococcus radiotolerans</name>
    <dbReference type="NCBI Taxonomy" id="131568"/>
    <lineage>
        <taxon>Bacteria</taxon>
        <taxon>Bacillati</taxon>
        <taxon>Actinomycetota</taxon>
        <taxon>Actinomycetes</taxon>
        <taxon>Kineosporiales</taxon>
        <taxon>Kineosporiaceae</taxon>
        <taxon>Kineococcus</taxon>
    </lineage>
</organism>
<dbReference type="EMBL" id="JACHVY010000003">
    <property type="protein sequence ID" value="MBB2902322.1"/>
    <property type="molecule type" value="Genomic_DNA"/>
</dbReference>
<evidence type="ECO:0000313" key="7">
    <source>
        <dbReference type="EMBL" id="MBB2902322.1"/>
    </source>
</evidence>